<evidence type="ECO:0000313" key="11">
    <source>
        <dbReference type="Proteomes" id="UP000504635"/>
    </source>
</evidence>
<dbReference type="KEGG" id="soy:115878715"/>
<feature type="active site" evidence="8">
    <location>
        <position position="395"/>
    </location>
</feature>
<evidence type="ECO:0000313" key="12">
    <source>
        <dbReference type="RefSeq" id="XP_030751154.1"/>
    </source>
</evidence>
<dbReference type="SUPFAM" id="SSF54001">
    <property type="entry name" value="Cysteine proteinases"/>
    <property type="match status" value="1"/>
</dbReference>
<keyword evidence="2" id="KW-0808">Transferase</keyword>
<feature type="binding site" evidence="9">
    <location>
        <position position="508"/>
    </location>
    <ligand>
        <name>Ca(2+)</name>
        <dbReference type="ChEBI" id="CHEBI:29108"/>
    </ligand>
</feature>
<dbReference type="Gene3D" id="3.90.260.10">
    <property type="entry name" value="Transglutaminase-like"/>
    <property type="match status" value="1"/>
</dbReference>
<dbReference type="FunFam" id="3.90.260.10:FF:000001">
    <property type="entry name" value="Protein-glutamine gamma-glutamyltransferase 2"/>
    <property type="match status" value="1"/>
</dbReference>
<dbReference type="InterPro" id="IPR013783">
    <property type="entry name" value="Ig-like_fold"/>
</dbReference>
<dbReference type="PANTHER" id="PTHR11590:SF69">
    <property type="entry name" value="RE08173P"/>
    <property type="match status" value="1"/>
</dbReference>
<accession>A0A6J2XKI0</accession>
<dbReference type="Pfam" id="PF00927">
    <property type="entry name" value="Transglut_C"/>
    <property type="match status" value="2"/>
</dbReference>
<dbReference type="FunFam" id="2.60.40.10:FF:000171">
    <property type="entry name" value="protein-glutamine gamma-glutamyltransferase 6"/>
    <property type="match status" value="1"/>
</dbReference>
<feature type="binding site" evidence="9">
    <location>
        <position position="460"/>
    </location>
    <ligand>
        <name>Ca(2+)</name>
        <dbReference type="ChEBI" id="CHEBI:29108"/>
    </ligand>
</feature>
<dbReference type="SUPFAM" id="SSF81296">
    <property type="entry name" value="E set domains"/>
    <property type="match status" value="1"/>
</dbReference>
<comment type="catalytic activity">
    <reaction evidence="7">
        <text>L-glutaminyl-[protein] + L-lysyl-[protein] = [protein]-L-lysyl-N(6)-5-L-glutamyl-[protein] + NH4(+)</text>
        <dbReference type="Rhea" id="RHEA:54816"/>
        <dbReference type="Rhea" id="RHEA-COMP:9752"/>
        <dbReference type="Rhea" id="RHEA-COMP:10207"/>
        <dbReference type="Rhea" id="RHEA-COMP:14005"/>
        <dbReference type="ChEBI" id="CHEBI:28938"/>
        <dbReference type="ChEBI" id="CHEBI:29969"/>
        <dbReference type="ChEBI" id="CHEBI:30011"/>
        <dbReference type="ChEBI" id="CHEBI:138370"/>
        <dbReference type="EC" id="2.3.2.13"/>
    </reaction>
</comment>
<dbReference type="InterPro" id="IPR014756">
    <property type="entry name" value="Ig_E-set"/>
</dbReference>
<dbReference type="Pfam" id="PF01841">
    <property type="entry name" value="Transglut_core"/>
    <property type="match status" value="1"/>
</dbReference>
<feature type="active site" evidence="8">
    <location>
        <position position="418"/>
    </location>
</feature>
<evidence type="ECO:0000256" key="8">
    <source>
        <dbReference type="PIRSR" id="PIRSR000459-1"/>
    </source>
</evidence>
<feature type="active site" evidence="8">
    <location>
        <position position="336"/>
    </location>
</feature>
<name>A0A6J2XKI0_SITOR</name>
<dbReference type="Gene3D" id="2.60.40.10">
    <property type="entry name" value="Immunoglobulins"/>
    <property type="match status" value="3"/>
</dbReference>
<comment type="cofactor">
    <cofactor evidence="9">
        <name>Ca(2+)</name>
        <dbReference type="ChEBI" id="CHEBI:29108"/>
    </cofactor>
    <text evidence="9">Binds 1 Ca(2+) ion per subunit.</text>
</comment>
<feature type="binding site" evidence="9">
    <location>
        <position position="513"/>
    </location>
    <ligand>
        <name>Ca(2+)</name>
        <dbReference type="ChEBI" id="CHEBI:29108"/>
    </ligand>
</feature>
<dbReference type="SUPFAM" id="SSF49309">
    <property type="entry name" value="Transglutaminase, two C-terminal domains"/>
    <property type="match status" value="2"/>
</dbReference>
<dbReference type="FunFam" id="2.60.40.10:FF:000090">
    <property type="entry name" value="Protein-glutamine gamma-glutamyltransferase 2"/>
    <property type="match status" value="1"/>
</dbReference>
<proteinExistence type="inferred from homology"/>
<evidence type="ECO:0000256" key="2">
    <source>
        <dbReference type="ARBA" id="ARBA00022679"/>
    </source>
</evidence>
<dbReference type="InterPro" id="IPR036985">
    <property type="entry name" value="Transglutaminase-like_sf"/>
</dbReference>
<feature type="domain" description="Transglutaminase-like" evidence="10">
    <location>
        <begin position="328"/>
        <end position="421"/>
    </location>
</feature>
<gene>
    <name evidence="12" type="primary">LOC115878715</name>
</gene>
<dbReference type="PIRSF" id="PIRSF000459">
    <property type="entry name" value="TGM_EBP42"/>
    <property type="match status" value="1"/>
</dbReference>
<dbReference type="InterPro" id="IPR038765">
    <property type="entry name" value="Papain-like_cys_pep_sf"/>
</dbReference>
<dbReference type="InterPro" id="IPR001102">
    <property type="entry name" value="Transglutaminase_N"/>
</dbReference>
<evidence type="ECO:0000259" key="10">
    <source>
        <dbReference type="SMART" id="SM00460"/>
    </source>
</evidence>
<dbReference type="InterPro" id="IPR036238">
    <property type="entry name" value="Transglutaminase_C_sf"/>
</dbReference>
<sequence>MRGTRSRCCHYRWPWFRGSWSPKSDISLQPLPKPEEAIEVKERDETDNLTFEEKIKEPNILIIRSINPCLDENGANHRTSKYELMRREHYPQLVVRRGQHFKLIITLSRPYDESKDGISFIFVVDDEERPTHGSGTMVGVPLLKKADRYLPWNVVLHSVHEDTITVNVLTPPDTIVAKWRLDVDTRIIDDGAYSYSWETKIYILFNPWCKQDQVFMKSPEWKEESVLNDVGIIYRGTYNRIKPVIWKYDQFEKDVLDCALYLVHIVGKVKSSFRSDPVRTSRALAAAVNAADDEGAVMGNWSTDHSGGTAPTKWLGSSEILQKYFKKKKPVKYGQCWVFSGVLTTICRTLGIPARTVTNYSSAHDTQNSLTVDYFMDKNGTIMDELNSDSVWNFHVWNEVWMLRPDLGKEYGGWQAIDSTPQELSEDMYRCGPASVIAVREGEILRPHDSNFLFAEVNADKIFWRYNGPRQPLKLLRKDTYGIGKLICTKTPGSFDREDITASYKYPEKTNEERITMLKALQQSQSLFSRYYLNEDFNDIYFHFNLLDDVKIGQPFDVSLAMRNRSKTTAFKVSVILRIDVVTYTGKVGESVKKETFNVLVQPDSTHEVKLTVAYEEYVKRLIDQAAFNISCLASVPENKFEYYAQDDFRVRKPDIKILLHEQPVESVETVAYVSVENPLPVAIKKGEFSVEGPGIEGKLRLKVKNVEPGHHAKAEFRFTPDRVGDFAIAAKFYCKEMDDVDGFLMVTVEQKKEQNGHT</sequence>
<keyword evidence="3 9" id="KW-0479">Metal-binding</keyword>
<keyword evidence="5" id="KW-0012">Acyltransferase</keyword>
<evidence type="ECO:0000256" key="3">
    <source>
        <dbReference type="ARBA" id="ARBA00022723"/>
    </source>
</evidence>
<protein>
    <recommendedName>
        <fullName evidence="6">protein-glutamine gamma-glutamyltransferase</fullName>
        <ecNumber evidence="6">2.3.2.13</ecNumber>
    </recommendedName>
</protein>
<evidence type="ECO:0000256" key="1">
    <source>
        <dbReference type="ARBA" id="ARBA00005968"/>
    </source>
</evidence>
<dbReference type="FunCoup" id="A0A6J2XKI0">
    <property type="interactions" value="35"/>
</dbReference>
<evidence type="ECO:0000256" key="4">
    <source>
        <dbReference type="ARBA" id="ARBA00022837"/>
    </source>
</evidence>
<dbReference type="InParanoid" id="A0A6J2XKI0"/>
<dbReference type="GeneID" id="115878715"/>
<dbReference type="InterPro" id="IPR023608">
    <property type="entry name" value="Transglutaminase_animal"/>
</dbReference>
<reference evidence="12" key="1">
    <citation type="submission" date="2025-08" db="UniProtKB">
        <authorList>
            <consortium name="RefSeq"/>
        </authorList>
    </citation>
    <scope>IDENTIFICATION</scope>
    <source>
        <tissue evidence="12">Gonads</tissue>
    </source>
</reference>
<dbReference type="InterPro" id="IPR050779">
    <property type="entry name" value="Transglutaminase"/>
</dbReference>
<evidence type="ECO:0000256" key="5">
    <source>
        <dbReference type="ARBA" id="ARBA00023315"/>
    </source>
</evidence>
<dbReference type="OrthoDB" id="437511at2759"/>
<dbReference type="SMART" id="SM00460">
    <property type="entry name" value="TGc"/>
    <property type="match status" value="1"/>
</dbReference>
<evidence type="ECO:0000256" key="9">
    <source>
        <dbReference type="PIRSR" id="PIRSR000459-2"/>
    </source>
</evidence>
<dbReference type="Pfam" id="PF00868">
    <property type="entry name" value="Transglut_N"/>
    <property type="match status" value="1"/>
</dbReference>
<dbReference type="InterPro" id="IPR002931">
    <property type="entry name" value="Transglutaminase-like"/>
</dbReference>
<evidence type="ECO:0000256" key="7">
    <source>
        <dbReference type="ARBA" id="ARBA00051843"/>
    </source>
</evidence>
<keyword evidence="4 9" id="KW-0106">Calcium</keyword>
<dbReference type="Proteomes" id="UP000504635">
    <property type="component" value="Unplaced"/>
</dbReference>
<keyword evidence="11" id="KW-1185">Reference proteome</keyword>
<dbReference type="RefSeq" id="XP_030751154.1">
    <property type="nucleotide sequence ID" value="XM_030895294.1"/>
</dbReference>
<organism evidence="11 12">
    <name type="scientific">Sitophilus oryzae</name>
    <name type="common">Rice weevil</name>
    <name type="synonym">Curculio oryzae</name>
    <dbReference type="NCBI Taxonomy" id="7048"/>
    <lineage>
        <taxon>Eukaryota</taxon>
        <taxon>Metazoa</taxon>
        <taxon>Ecdysozoa</taxon>
        <taxon>Arthropoda</taxon>
        <taxon>Hexapoda</taxon>
        <taxon>Insecta</taxon>
        <taxon>Pterygota</taxon>
        <taxon>Neoptera</taxon>
        <taxon>Endopterygota</taxon>
        <taxon>Coleoptera</taxon>
        <taxon>Polyphaga</taxon>
        <taxon>Cucujiformia</taxon>
        <taxon>Curculionidae</taxon>
        <taxon>Dryophthorinae</taxon>
        <taxon>Sitophilus</taxon>
    </lineage>
</organism>
<dbReference type="AlphaFoldDB" id="A0A6J2XKI0"/>
<dbReference type="PANTHER" id="PTHR11590">
    <property type="entry name" value="PROTEIN-GLUTAMINE GAMMA-GLUTAMYLTRANSFERASE"/>
    <property type="match status" value="1"/>
</dbReference>
<dbReference type="GO" id="GO:0003810">
    <property type="term" value="F:protein-glutamine gamma-glutamyltransferase activity"/>
    <property type="evidence" value="ECO:0007669"/>
    <property type="project" value="UniProtKB-EC"/>
</dbReference>
<dbReference type="FunFam" id="2.60.40.10:FF:002167">
    <property type="entry name" value="Transglutaminase, isoform B"/>
    <property type="match status" value="1"/>
</dbReference>
<dbReference type="GO" id="GO:0046872">
    <property type="term" value="F:metal ion binding"/>
    <property type="evidence" value="ECO:0007669"/>
    <property type="project" value="UniProtKB-KW"/>
</dbReference>
<dbReference type="EC" id="2.3.2.13" evidence="6"/>
<evidence type="ECO:0000256" key="6">
    <source>
        <dbReference type="ARBA" id="ARBA00024222"/>
    </source>
</evidence>
<dbReference type="InterPro" id="IPR008958">
    <property type="entry name" value="Transglutaminase_C"/>
</dbReference>
<comment type="similarity">
    <text evidence="1">Belongs to the transglutaminase superfamily. Transglutaminase family.</text>
</comment>
<feature type="binding site" evidence="9">
    <location>
        <position position="458"/>
    </location>
    <ligand>
        <name>Ca(2+)</name>
        <dbReference type="ChEBI" id="CHEBI:29108"/>
    </ligand>
</feature>